<organism evidence="3 4">
    <name type="scientific">Rhizobium setariae</name>
    <dbReference type="NCBI Taxonomy" id="2801340"/>
    <lineage>
        <taxon>Bacteria</taxon>
        <taxon>Pseudomonadati</taxon>
        <taxon>Pseudomonadota</taxon>
        <taxon>Alphaproteobacteria</taxon>
        <taxon>Hyphomicrobiales</taxon>
        <taxon>Rhizobiaceae</taxon>
        <taxon>Rhizobium/Agrobacterium group</taxon>
        <taxon>Rhizobium</taxon>
    </lineage>
</organism>
<evidence type="ECO:0000313" key="4">
    <source>
        <dbReference type="Proteomes" id="UP000633219"/>
    </source>
</evidence>
<name>A0A937CPM2_9HYPH</name>
<comment type="caution">
    <text evidence="3">The sequence shown here is derived from an EMBL/GenBank/DDBJ whole genome shotgun (WGS) entry which is preliminary data.</text>
</comment>
<sequence length="239" mass="27018">MRLPFFLLPLLLAPLAHAEGIRLVTEEYPPFSFRDGVTYKGVSIDQIEFIMKRAGIPHSIEMMPWARALALAQTEPQTCVFTTVHNEDRDKHFKWVEPLLEGRTVLMKKAGSNTKPANLEQARRYQLGTQRGDFTADLLTNLKFEKVDLASDFNLTFKKLMLGRIDLMPISEKYYDKLKREGAEVESVLVLATHTYSIACNLGVADADIANMQAQLNTLLTDGTQEAIFHKYGLDQPTN</sequence>
<evidence type="ECO:0000259" key="2">
    <source>
        <dbReference type="Pfam" id="PF00497"/>
    </source>
</evidence>
<evidence type="ECO:0000256" key="1">
    <source>
        <dbReference type="SAM" id="SignalP"/>
    </source>
</evidence>
<dbReference type="Proteomes" id="UP000633219">
    <property type="component" value="Unassembled WGS sequence"/>
</dbReference>
<keyword evidence="4" id="KW-1185">Reference proteome</keyword>
<feature type="chain" id="PRO_5036998116" evidence="1">
    <location>
        <begin position="19"/>
        <end position="239"/>
    </location>
</feature>
<dbReference type="Pfam" id="PF00497">
    <property type="entry name" value="SBP_bac_3"/>
    <property type="match status" value="1"/>
</dbReference>
<dbReference type="PANTHER" id="PTHR38834">
    <property type="entry name" value="PERIPLASMIC SUBSTRATE BINDING PROTEIN FAMILY 3"/>
    <property type="match status" value="1"/>
</dbReference>
<dbReference type="PANTHER" id="PTHR38834:SF3">
    <property type="entry name" value="SOLUTE-BINDING PROTEIN FAMILY 3_N-TERMINAL DOMAIN-CONTAINING PROTEIN"/>
    <property type="match status" value="1"/>
</dbReference>
<dbReference type="EMBL" id="JAEQNC010000004">
    <property type="protein sequence ID" value="MBL0371977.1"/>
    <property type="molecule type" value="Genomic_DNA"/>
</dbReference>
<dbReference type="Gene3D" id="3.40.190.10">
    <property type="entry name" value="Periplasmic binding protein-like II"/>
    <property type="match status" value="2"/>
</dbReference>
<dbReference type="AlphaFoldDB" id="A0A937CPM2"/>
<evidence type="ECO:0000313" key="3">
    <source>
        <dbReference type="EMBL" id="MBL0371977.1"/>
    </source>
</evidence>
<dbReference type="InterPro" id="IPR001638">
    <property type="entry name" value="Solute-binding_3/MltF_N"/>
</dbReference>
<reference evidence="3" key="1">
    <citation type="submission" date="2021-01" db="EMBL/GenBank/DDBJ databases">
        <title>Rhizobium sp. strain KVB221 16S ribosomal RNA gene Genome sequencing and assembly.</title>
        <authorList>
            <person name="Kang M."/>
        </authorList>
    </citation>
    <scope>NUCLEOTIDE SEQUENCE</scope>
    <source>
        <strain evidence="3">KVB221</strain>
    </source>
</reference>
<accession>A0A937CPM2</accession>
<keyword evidence="1" id="KW-0732">Signal</keyword>
<proteinExistence type="predicted"/>
<dbReference type="SUPFAM" id="SSF53850">
    <property type="entry name" value="Periplasmic binding protein-like II"/>
    <property type="match status" value="1"/>
</dbReference>
<feature type="domain" description="Solute-binding protein family 3/N-terminal" evidence="2">
    <location>
        <begin position="24"/>
        <end position="233"/>
    </location>
</feature>
<gene>
    <name evidence="3" type="ORF">JJB09_08050</name>
</gene>
<feature type="signal peptide" evidence="1">
    <location>
        <begin position="1"/>
        <end position="18"/>
    </location>
</feature>
<protein>
    <submittedName>
        <fullName evidence="3">Transporter substrate-binding domain-containing protein</fullName>
    </submittedName>
</protein>